<accession>A0A4Z2J2K3</accession>
<sequence>MLQGIARARALAAVWWVYHPPHLNLLLSLPRVLVQPLRCLRWAPSGPAGLETEHTVVVGRATTELWDVTLHLRIHDDLITRPAVLGRDAATKSS</sequence>
<keyword evidence="2" id="KW-1185">Reference proteome</keyword>
<evidence type="ECO:0000313" key="2">
    <source>
        <dbReference type="Proteomes" id="UP000314294"/>
    </source>
</evidence>
<reference evidence="1 2" key="1">
    <citation type="submission" date="2019-03" db="EMBL/GenBank/DDBJ databases">
        <title>First draft genome of Liparis tanakae, snailfish: a comprehensive survey of snailfish specific genes.</title>
        <authorList>
            <person name="Kim W."/>
            <person name="Song I."/>
            <person name="Jeong J.-H."/>
            <person name="Kim D."/>
            <person name="Kim S."/>
            <person name="Ryu S."/>
            <person name="Song J.Y."/>
            <person name="Lee S.K."/>
        </authorList>
    </citation>
    <scope>NUCLEOTIDE SEQUENCE [LARGE SCALE GENOMIC DNA]</scope>
    <source>
        <tissue evidence="1">Muscle</tissue>
    </source>
</reference>
<dbReference type="EMBL" id="SRLO01000030">
    <property type="protein sequence ID" value="TNN83948.1"/>
    <property type="molecule type" value="Genomic_DNA"/>
</dbReference>
<dbReference type="Proteomes" id="UP000314294">
    <property type="component" value="Unassembled WGS sequence"/>
</dbReference>
<dbReference type="AlphaFoldDB" id="A0A4Z2J2K3"/>
<gene>
    <name evidence="1" type="ORF">EYF80_005819</name>
</gene>
<organism evidence="1 2">
    <name type="scientific">Liparis tanakae</name>
    <name type="common">Tanaka's snailfish</name>
    <dbReference type="NCBI Taxonomy" id="230148"/>
    <lineage>
        <taxon>Eukaryota</taxon>
        <taxon>Metazoa</taxon>
        <taxon>Chordata</taxon>
        <taxon>Craniata</taxon>
        <taxon>Vertebrata</taxon>
        <taxon>Euteleostomi</taxon>
        <taxon>Actinopterygii</taxon>
        <taxon>Neopterygii</taxon>
        <taxon>Teleostei</taxon>
        <taxon>Neoteleostei</taxon>
        <taxon>Acanthomorphata</taxon>
        <taxon>Eupercaria</taxon>
        <taxon>Perciformes</taxon>
        <taxon>Cottioidei</taxon>
        <taxon>Cottales</taxon>
        <taxon>Liparidae</taxon>
        <taxon>Liparis</taxon>
    </lineage>
</organism>
<protein>
    <submittedName>
        <fullName evidence="1">Uncharacterized protein</fullName>
    </submittedName>
</protein>
<comment type="caution">
    <text evidence="1">The sequence shown here is derived from an EMBL/GenBank/DDBJ whole genome shotgun (WGS) entry which is preliminary data.</text>
</comment>
<evidence type="ECO:0000313" key="1">
    <source>
        <dbReference type="EMBL" id="TNN83948.1"/>
    </source>
</evidence>
<proteinExistence type="predicted"/>
<name>A0A4Z2J2K3_9TELE</name>